<reference evidence="7 8" key="1">
    <citation type="submission" date="2020-07" db="EMBL/GenBank/DDBJ databases">
        <title>Sequencing the genomes of 1000 actinobacteria strains.</title>
        <authorList>
            <person name="Klenk H.-P."/>
        </authorList>
    </citation>
    <scope>NUCLEOTIDE SEQUENCE [LARGE SCALE GENOMIC DNA]</scope>
    <source>
        <strain evidence="7 8">DSM 8598</strain>
    </source>
</reference>
<evidence type="ECO:0000256" key="1">
    <source>
        <dbReference type="ARBA" id="ARBA00001165"/>
    </source>
</evidence>
<dbReference type="Pfam" id="PF02614">
    <property type="entry name" value="UxaC"/>
    <property type="match status" value="1"/>
</dbReference>
<dbReference type="EMBL" id="JACCFI010000001">
    <property type="protein sequence ID" value="NYG22427.1"/>
    <property type="molecule type" value="Genomic_DNA"/>
</dbReference>
<gene>
    <name evidence="7" type="ORF">BJY17_003174</name>
</gene>
<dbReference type="Gene3D" id="1.10.2020.10">
    <property type="entry name" value="uronate isomerase, domain 2, chain A"/>
    <property type="match status" value="1"/>
</dbReference>
<dbReference type="GO" id="GO:0008880">
    <property type="term" value="F:glucuronate isomerase activity"/>
    <property type="evidence" value="ECO:0007669"/>
    <property type="project" value="UniProtKB-EC"/>
</dbReference>
<keyword evidence="6 7" id="KW-0413">Isomerase</keyword>
<evidence type="ECO:0000256" key="5">
    <source>
        <dbReference type="ARBA" id="ARBA00020555"/>
    </source>
</evidence>
<dbReference type="InterPro" id="IPR032466">
    <property type="entry name" value="Metal_Hydrolase"/>
</dbReference>
<dbReference type="PANTHER" id="PTHR30068:SF4">
    <property type="entry name" value="URONATE ISOMERASE"/>
    <property type="match status" value="1"/>
</dbReference>
<sequence>MTHATADAQLEHSPERVLPADPRTRGIARELLHEAEALPILSPHGHVPAELVEADLAFGDPATLLVTPDHYVTRLLHADGVPYGELGRGDSPADPRSVWRRFCERWPIFDGTASGLWLRHELATLFDVTVEPSAANADALYARLSSRLAEPAFRPRALLRGFGIELLATTDDPLDDLAAHAALAERADVPTRVVPTFRPDAYTSAAPGFTDRVDRLTAASGTGADHAGYLEALRTQRARFIRHGALSADHGVRTAQTLRLDTDEAARLFDRVRRADAVESDRAAFEAHMLYESARMSVEDGLVMTIHPGVHRDHHPATRRAFGPDTGHDIPFALGFTRELQPLLEDFGTADGFHLVLYTIDETTYSRELAPLAGFYPSVYLGSPWWFLDAPDAMLRFRRATVETAGFSRTAGFVDDTRALCSIPARHDVARRIDAGFLADLVAEERMSLPAARRAIRTLTDEAPRRVFKL</sequence>
<evidence type="ECO:0000313" key="7">
    <source>
        <dbReference type="EMBL" id="NYG22427.1"/>
    </source>
</evidence>
<dbReference type="AlphaFoldDB" id="A0A852WXS6"/>
<organism evidence="7 8">
    <name type="scientific">Agromyces hippuratus</name>
    <dbReference type="NCBI Taxonomy" id="286438"/>
    <lineage>
        <taxon>Bacteria</taxon>
        <taxon>Bacillati</taxon>
        <taxon>Actinomycetota</taxon>
        <taxon>Actinomycetes</taxon>
        <taxon>Micrococcales</taxon>
        <taxon>Microbacteriaceae</taxon>
        <taxon>Agromyces</taxon>
    </lineage>
</organism>
<dbReference type="SUPFAM" id="SSF51556">
    <property type="entry name" value="Metallo-dependent hydrolases"/>
    <property type="match status" value="1"/>
</dbReference>
<comment type="caution">
    <text evidence="7">The sequence shown here is derived from an EMBL/GenBank/DDBJ whole genome shotgun (WGS) entry which is preliminary data.</text>
</comment>
<dbReference type="EC" id="5.3.1.12" evidence="4"/>
<dbReference type="GO" id="GO:0019698">
    <property type="term" value="P:D-galacturonate catabolic process"/>
    <property type="evidence" value="ECO:0007669"/>
    <property type="project" value="TreeGrafter"/>
</dbReference>
<comment type="similarity">
    <text evidence="3">Belongs to the metallo-dependent hydrolases superfamily. Uronate isomerase family.</text>
</comment>
<dbReference type="Proteomes" id="UP000549066">
    <property type="component" value="Unassembled WGS sequence"/>
</dbReference>
<dbReference type="Gene3D" id="3.20.20.140">
    <property type="entry name" value="Metal-dependent hydrolases"/>
    <property type="match status" value="1"/>
</dbReference>
<proteinExistence type="inferred from homology"/>
<comment type="pathway">
    <text evidence="2">Carbohydrate metabolism; pentose and glucuronate interconversion.</text>
</comment>
<evidence type="ECO:0000313" key="8">
    <source>
        <dbReference type="Proteomes" id="UP000549066"/>
    </source>
</evidence>
<dbReference type="NCBIfam" id="NF002794">
    <property type="entry name" value="PRK02925.1"/>
    <property type="match status" value="1"/>
</dbReference>
<evidence type="ECO:0000256" key="2">
    <source>
        <dbReference type="ARBA" id="ARBA00004892"/>
    </source>
</evidence>
<dbReference type="InterPro" id="IPR003766">
    <property type="entry name" value="Uronate_isomerase"/>
</dbReference>
<dbReference type="UniPathway" id="UPA00246"/>
<evidence type="ECO:0000256" key="6">
    <source>
        <dbReference type="ARBA" id="ARBA00023235"/>
    </source>
</evidence>
<dbReference type="RefSeq" id="WP_179552238.1">
    <property type="nucleotide sequence ID" value="NZ_JACCFI010000001.1"/>
</dbReference>
<evidence type="ECO:0000256" key="3">
    <source>
        <dbReference type="ARBA" id="ARBA00008397"/>
    </source>
</evidence>
<comment type="catalytic activity">
    <reaction evidence="1">
        <text>D-glucuronate = D-fructuronate</text>
        <dbReference type="Rhea" id="RHEA:13049"/>
        <dbReference type="ChEBI" id="CHEBI:58720"/>
        <dbReference type="ChEBI" id="CHEBI:59863"/>
        <dbReference type="EC" id="5.3.1.12"/>
    </reaction>
</comment>
<dbReference type="GO" id="GO:0042840">
    <property type="term" value="P:D-glucuronate catabolic process"/>
    <property type="evidence" value="ECO:0007669"/>
    <property type="project" value="TreeGrafter"/>
</dbReference>
<protein>
    <recommendedName>
        <fullName evidence="5">Uronate isomerase</fullName>
        <ecNumber evidence="4">5.3.1.12</ecNumber>
    </recommendedName>
</protein>
<keyword evidence="8" id="KW-1185">Reference proteome</keyword>
<name>A0A852WXS6_9MICO</name>
<accession>A0A852WXS6</accession>
<dbReference type="PANTHER" id="PTHR30068">
    <property type="entry name" value="URONATE ISOMERASE"/>
    <property type="match status" value="1"/>
</dbReference>
<evidence type="ECO:0000256" key="4">
    <source>
        <dbReference type="ARBA" id="ARBA00012546"/>
    </source>
</evidence>